<comment type="catalytic activity">
    <reaction evidence="4">
        <text>alpha,alpha-trehalose 6-phosphate + H2O = alpha,alpha-trehalose + phosphate</text>
        <dbReference type="Rhea" id="RHEA:23420"/>
        <dbReference type="ChEBI" id="CHEBI:15377"/>
        <dbReference type="ChEBI" id="CHEBI:16551"/>
        <dbReference type="ChEBI" id="CHEBI:43474"/>
        <dbReference type="ChEBI" id="CHEBI:58429"/>
        <dbReference type="EC" id="3.1.3.12"/>
    </reaction>
</comment>
<dbReference type="GO" id="GO:0005992">
    <property type="term" value="P:trehalose biosynthetic process"/>
    <property type="evidence" value="ECO:0007669"/>
    <property type="project" value="UniProtKB-UniPathway"/>
</dbReference>
<dbReference type="RefSeq" id="WP_184066245.1">
    <property type="nucleotide sequence ID" value="NZ_JACHNZ010000009.1"/>
</dbReference>
<name>A0A7W7F694_9SPHN</name>
<dbReference type="InterPro" id="IPR023214">
    <property type="entry name" value="HAD_sf"/>
</dbReference>
<organism evidence="5 6">
    <name type="scientific">Sphingosinicella soli</name>
    <dbReference type="NCBI Taxonomy" id="333708"/>
    <lineage>
        <taxon>Bacteria</taxon>
        <taxon>Pseudomonadati</taxon>
        <taxon>Pseudomonadota</taxon>
        <taxon>Alphaproteobacteria</taxon>
        <taxon>Sphingomonadales</taxon>
        <taxon>Sphingosinicellaceae</taxon>
        <taxon>Sphingosinicella</taxon>
    </lineage>
</organism>
<dbReference type="GO" id="GO:0046872">
    <property type="term" value="F:metal ion binding"/>
    <property type="evidence" value="ECO:0007669"/>
    <property type="project" value="UniProtKB-KW"/>
</dbReference>
<accession>A0A7W7F694</accession>
<comment type="function">
    <text evidence="4">Removes the phosphate from trehalose 6-phosphate to produce free trehalose.</text>
</comment>
<dbReference type="GO" id="GO:0004805">
    <property type="term" value="F:trehalose-phosphatase activity"/>
    <property type="evidence" value="ECO:0007669"/>
    <property type="project" value="UniProtKB-EC"/>
</dbReference>
<comment type="cofactor">
    <cofactor evidence="4">
        <name>Mg(2+)</name>
        <dbReference type="ChEBI" id="CHEBI:18420"/>
    </cofactor>
</comment>
<dbReference type="SUPFAM" id="SSF56784">
    <property type="entry name" value="HAD-like"/>
    <property type="match status" value="1"/>
</dbReference>
<dbReference type="PANTHER" id="PTHR43768">
    <property type="entry name" value="TREHALOSE 6-PHOSPHATE PHOSPHATASE"/>
    <property type="match status" value="1"/>
</dbReference>
<dbReference type="InterPro" id="IPR006379">
    <property type="entry name" value="HAD-SF_hydro_IIB"/>
</dbReference>
<comment type="pathway">
    <text evidence="1 4">Glycan biosynthesis; trehalose biosynthesis.</text>
</comment>
<keyword evidence="4" id="KW-0479">Metal-binding</keyword>
<dbReference type="EMBL" id="JACHNZ010000009">
    <property type="protein sequence ID" value="MBB4631474.1"/>
    <property type="molecule type" value="Genomic_DNA"/>
</dbReference>
<dbReference type="EC" id="3.1.3.12" evidence="4"/>
<dbReference type="InterPro" id="IPR036412">
    <property type="entry name" value="HAD-like_sf"/>
</dbReference>
<gene>
    <name evidence="5" type="ORF">GGQ98_001083</name>
</gene>
<keyword evidence="4" id="KW-0460">Magnesium</keyword>
<dbReference type="NCBIfam" id="TIGR00685">
    <property type="entry name" value="T6PP"/>
    <property type="match status" value="1"/>
</dbReference>
<dbReference type="InterPro" id="IPR003337">
    <property type="entry name" value="Trehalose_PPase"/>
</dbReference>
<dbReference type="AlphaFoldDB" id="A0A7W7F694"/>
<proteinExistence type="inferred from homology"/>
<evidence type="ECO:0000313" key="5">
    <source>
        <dbReference type="EMBL" id="MBB4631474.1"/>
    </source>
</evidence>
<comment type="similarity">
    <text evidence="2 4">Belongs to the trehalose phosphatase family.</text>
</comment>
<evidence type="ECO:0000256" key="2">
    <source>
        <dbReference type="ARBA" id="ARBA00008770"/>
    </source>
</evidence>
<protein>
    <recommendedName>
        <fullName evidence="4">Trehalose 6-phosphate phosphatase</fullName>
        <ecNumber evidence="4">3.1.3.12</ecNumber>
    </recommendedName>
</protein>
<keyword evidence="6" id="KW-1185">Reference proteome</keyword>
<evidence type="ECO:0000313" key="6">
    <source>
        <dbReference type="Proteomes" id="UP000566324"/>
    </source>
</evidence>
<dbReference type="InterPro" id="IPR044651">
    <property type="entry name" value="OTSB-like"/>
</dbReference>
<evidence type="ECO:0000256" key="3">
    <source>
        <dbReference type="ARBA" id="ARBA00022801"/>
    </source>
</evidence>
<dbReference type="PANTHER" id="PTHR43768:SF3">
    <property type="entry name" value="TREHALOSE 6-PHOSPHATE PHOSPHATASE"/>
    <property type="match status" value="1"/>
</dbReference>
<comment type="caution">
    <text evidence="5">The sequence shown here is derived from an EMBL/GenBank/DDBJ whole genome shotgun (WGS) entry which is preliminary data.</text>
</comment>
<sequence>MGTGSLRNANPSHAASLPPPLAAIERPALFLDFDGTLVDLAPQPGAIRLAPHLMPLLEALGRRLEGRLAIVSGRALADLAGHLPAPALTLSGSHGGELRLAAVPADAAGSAFPEAAHLEALAFAAAHGLFVEAKPLGFAMHYRQAPDAERAVQVFADALGGRHGLAVKAGKMVTELMPPGIDKGKIVATLMAMPAFRSSTPVFIGDDVTDEDGFSAAAAARGFGVLVGAPRPTAAAARLADVEAVHAWLGAL</sequence>
<keyword evidence="3 4" id="KW-0378">Hydrolase</keyword>
<reference evidence="5 6" key="1">
    <citation type="submission" date="2020-08" db="EMBL/GenBank/DDBJ databases">
        <title>Genomic Encyclopedia of Type Strains, Phase IV (KMG-IV): sequencing the most valuable type-strain genomes for metagenomic binning, comparative biology and taxonomic classification.</title>
        <authorList>
            <person name="Goeker M."/>
        </authorList>
    </citation>
    <scope>NUCLEOTIDE SEQUENCE [LARGE SCALE GENOMIC DNA]</scope>
    <source>
        <strain evidence="5 6">DSM 17328</strain>
    </source>
</reference>
<evidence type="ECO:0000256" key="4">
    <source>
        <dbReference type="RuleBase" id="RU361117"/>
    </source>
</evidence>
<dbReference type="Gene3D" id="3.40.50.1000">
    <property type="entry name" value="HAD superfamily/HAD-like"/>
    <property type="match status" value="1"/>
</dbReference>
<dbReference type="Pfam" id="PF02358">
    <property type="entry name" value="Trehalose_PPase"/>
    <property type="match status" value="1"/>
</dbReference>
<dbReference type="Gene3D" id="3.30.70.1020">
    <property type="entry name" value="Trehalose-6-phosphate phosphatase related protein, domain 2"/>
    <property type="match status" value="1"/>
</dbReference>
<dbReference type="UniPathway" id="UPA00299"/>
<dbReference type="Proteomes" id="UP000566324">
    <property type="component" value="Unassembled WGS sequence"/>
</dbReference>
<evidence type="ECO:0000256" key="1">
    <source>
        <dbReference type="ARBA" id="ARBA00005199"/>
    </source>
</evidence>
<dbReference type="NCBIfam" id="TIGR01484">
    <property type="entry name" value="HAD-SF-IIB"/>
    <property type="match status" value="1"/>
</dbReference>